<evidence type="ECO:0000313" key="1">
    <source>
        <dbReference type="EMBL" id="DAD99668.1"/>
    </source>
</evidence>
<organism evidence="1">
    <name type="scientific">Siphoviridae sp. ct6bb17</name>
    <dbReference type="NCBI Taxonomy" id="2825345"/>
    <lineage>
        <taxon>Viruses</taxon>
        <taxon>Duplodnaviria</taxon>
        <taxon>Heunggongvirae</taxon>
        <taxon>Uroviricota</taxon>
        <taxon>Caudoviricetes</taxon>
    </lineage>
</organism>
<reference evidence="1" key="1">
    <citation type="journal article" date="2021" name="Proc. Natl. Acad. Sci. U.S.A.">
        <title>A Catalog of Tens of Thousands of Viruses from Human Metagenomes Reveals Hidden Associations with Chronic Diseases.</title>
        <authorList>
            <person name="Tisza M.J."/>
            <person name="Buck C.B."/>
        </authorList>
    </citation>
    <scope>NUCLEOTIDE SEQUENCE</scope>
    <source>
        <strain evidence="1">Ct6bb17</strain>
    </source>
</reference>
<dbReference type="EMBL" id="BK015290">
    <property type="protein sequence ID" value="DAD99668.1"/>
    <property type="molecule type" value="Genomic_DNA"/>
</dbReference>
<proteinExistence type="predicted"/>
<sequence length="120" mass="13722">MEEKENLLKNIRGKLEELNIPVYYGIADSSVKDKSEFIVFGRTDINVNQNATAHTRHFEVVIVSKDWVADELISQVVAKAKEAGLRVSTNTDIGIDYEQKNDVPYELVSIPFKYVERVDY</sequence>
<protein>
    <submittedName>
        <fullName evidence="1">Uncharacterized protein</fullName>
    </submittedName>
</protein>
<name>A0A8S5NZ18_9CAUD</name>
<accession>A0A8S5NZ18</accession>